<accession>A0AAD8ET07</accession>
<dbReference type="GO" id="GO:0015232">
    <property type="term" value="F:heme transmembrane transporter activity"/>
    <property type="evidence" value="ECO:0007669"/>
    <property type="project" value="TreeGrafter"/>
</dbReference>
<dbReference type="InterPro" id="IPR049680">
    <property type="entry name" value="FLVCR1-2_SLC49-like"/>
</dbReference>
<dbReference type="GO" id="GO:0020037">
    <property type="term" value="F:heme binding"/>
    <property type="evidence" value="ECO:0007669"/>
    <property type="project" value="TreeGrafter"/>
</dbReference>
<dbReference type="SUPFAM" id="SSF103473">
    <property type="entry name" value="MFS general substrate transporter"/>
    <property type="match status" value="1"/>
</dbReference>
<feature type="transmembrane region" description="Helical" evidence="5">
    <location>
        <begin position="121"/>
        <end position="141"/>
    </location>
</feature>
<keyword evidence="7" id="KW-1185">Reference proteome</keyword>
<dbReference type="PANTHER" id="PTHR10924">
    <property type="entry name" value="MAJOR FACILITATOR SUPERFAMILY PROTEIN-RELATED"/>
    <property type="match status" value="1"/>
</dbReference>
<name>A0AAD8ET07_DIPPU</name>
<organism evidence="6 7">
    <name type="scientific">Diploptera punctata</name>
    <name type="common">Pacific beetle cockroach</name>
    <dbReference type="NCBI Taxonomy" id="6984"/>
    <lineage>
        <taxon>Eukaryota</taxon>
        <taxon>Metazoa</taxon>
        <taxon>Ecdysozoa</taxon>
        <taxon>Arthropoda</taxon>
        <taxon>Hexapoda</taxon>
        <taxon>Insecta</taxon>
        <taxon>Pterygota</taxon>
        <taxon>Neoptera</taxon>
        <taxon>Polyneoptera</taxon>
        <taxon>Dictyoptera</taxon>
        <taxon>Blattodea</taxon>
        <taxon>Blaberoidea</taxon>
        <taxon>Blaberidae</taxon>
        <taxon>Diplopterinae</taxon>
        <taxon>Diploptera</taxon>
    </lineage>
</organism>
<evidence type="ECO:0000256" key="2">
    <source>
        <dbReference type="ARBA" id="ARBA00022692"/>
    </source>
</evidence>
<dbReference type="InterPro" id="IPR036259">
    <property type="entry name" value="MFS_trans_sf"/>
</dbReference>
<dbReference type="PANTHER" id="PTHR10924:SF4">
    <property type="entry name" value="GH15861P"/>
    <property type="match status" value="1"/>
</dbReference>
<feature type="transmembrane region" description="Helical" evidence="5">
    <location>
        <begin position="69"/>
        <end position="89"/>
    </location>
</feature>
<evidence type="ECO:0000256" key="4">
    <source>
        <dbReference type="ARBA" id="ARBA00023136"/>
    </source>
</evidence>
<reference evidence="6" key="1">
    <citation type="journal article" date="2023" name="IScience">
        <title>Live-bearing cockroach genome reveals convergent evolutionary mechanisms linked to viviparity in insects and beyond.</title>
        <authorList>
            <person name="Fouks B."/>
            <person name="Harrison M.C."/>
            <person name="Mikhailova A.A."/>
            <person name="Marchal E."/>
            <person name="English S."/>
            <person name="Carruthers M."/>
            <person name="Jennings E.C."/>
            <person name="Chiamaka E.L."/>
            <person name="Frigard R.A."/>
            <person name="Pippel M."/>
            <person name="Attardo G.M."/>
            <person name="Benoit J.B."/>
            <person name="Bornberg-Bauer E."/>
            <person name="Tobe S.S."/>
        </authorList>
    </citation>
    <scope>NUCLEOTIDE SEQUENCE</scope>
    <source>
        <strain evidence="6">Stay&amp;Tobe</strain>
    </source>
</reference>
<sequence length="170" mass="18687">MPGKECATISLAVDPPRTPPDCKLYKRRWLILLIFVLYSMSNAMQWIQYSIISNIICKYYGVDSHAVNWTSMIYMITYIPLIFPASWLLDKTGLRVCAVLGALGTATGSWIKVGSASPERFVWAFIGQSVVAVSQVFILSVPARLAAVWFGPNEVSSACSVGVFGNQVSL</sequence>
<keyword evidence="4 5" id="KW-0472">Membrane</keyword>
<comment type="subcellular location">
    <subcellularLocation>
        <location evidence="1">Membrane</location>
        <topology evidence="1">Multi-pass membrane protein</topology>
    </subcellularLocation>
</comment>
<evidence type="ECO:0000313" key="6">
    <source>
        <dbReference type="EMBL" id="KAJ9601196.1"/>
    </source>
</evidence>
<feature type="transmembrane region" description="Helical" evidence="5">
    <location>
        <begin position="29"/>
        <end position="49"/>
    </location>
</feature>
<dbReference type="AlphaFoldDB" id="A0AAD8ET07"/>
<dbReference type="Gene3D" id="1.20.1250.20">
    <property type="entry name" value="MFS general substrate transporter like domains"/>
    <property type="match status" value="1"/>
</dbReference>
<dbReference type="GO" id="GO:0097037">
    <property type="term" value="P:heme export"/>
    <property type="evidence" value="ECO:0007669"/>
    <property type="project" value="TreeGrafter"/>
</dbReference>
<protein>
    <submittedName>
        <fullName evidence="6">Uncharacterized protein</fullName>
    </submittedName>
</protein>
<comment type="caution">
    <text evidence="6">The sequence shown here is derived from an EMBL/GenBank/DDBJ whole genome shotgun (WGS) entry which is preliminary data.</text>
</comment>
<feature type="transmembrane region" description="Helical" evidence="5">
    <location>
        <begin position="96"/>
        <end position="115"/>
    </location>
</feature>
<dbReference type="Pfam" id="PF07690">
    <property type="entry name" value="MFS_1"/>
    <property type="match status" value="1"/>
</dbReference>
<dbReference type="Proteomes" id="UP001233999">
    <property type="component" value="Unassembled WGS sequence"/>
</dbReference>
<dbReference type="GO" id="GO:0016020">
    <property type="term" value="C:membrane"/>
    <property type="evidence" value="ECO:0007669"/>
    <property type="project" value="UniProtKB-SubCell"/>
</dbReference>
<evidence type="ECO:0000256" key="5">
    <source>
        <dbReference type="SAM" id="Phobius"/>
    </source>
</evidence>
<dbReference type="EMBL" id="JASPKZ010000032">
    <property type="protein sequence ID" value="KAJ9601196.1"/>
    <property type="molecule type" value="Genomic_DNA"/>
</dbReference>
<evidence type="ECO:0000256" key="1">
    <source>
        <dbReference type="ARBA" id="ARBA00004141"/>
    </source>
</evidence>
<keyword evidence="2 5" id="KW-0812">Transmembrane</keyword>
<gene>
    <name evidence="6" type="ORF">L9F63_000664</name>
</gene>
<evidence type="ECO:0000256" key="3">
    <source>
        <dbReference type="ARBA" id="ARBA00022989"/>
    </source>
</evidence>
<reference evidence="6" key="2">
    <citation type="submission" date="2023-05" db="EMBL/GenBank/DDBJ databases">
        <authorList>
            <person name="Fouks B."/>
        </authorList>
    </citation>
    <scope>NUCLEOTIDE SEQUENCE</scope>
    <source>
        <strain evidence="6">Stay&amp;Tobe</strain>
        <tissue evidence="6">Testes</tissue>
    </source>
</reference>
<proteinExistence type="predicted"/>
<dbReference type="InterPro" id="IPR011701">
    <property type="entry name" value="MFS"/>
</dbReference>
<keyword evidence="3 5" id="KW-1133">Transmembrane helix</keyword>
<evidence type="ECO:0000313" key="7">
    <source>
        <dbReference type="Proteomes" id="UP001233999"/>
    </source>
</evidence>